<evidence type="ECO:0000256" key="3">
    <source>
        <dbReference type="ARBA" id="ARBA00023163"/>
    </source>
</evidence>
<dbReference type="InterPro" id="IPR036390">
    <property type="entry name" value="WH_DNA-bd_sf"/>
</dbReference>
<dbReference type="Pfam" id="PF01614">
    <property type="entry name" value="IclR_C"/>
    <property type="match status" value="1"/>
</dbReference>
<dbReference type="InterPro" id="IPR050707">
    <property type="entry name" value="HTH_MetabolicPath_Reg"/>
</dbReference>
<keyword evidence="7" id="KW-1185">Reference proteome</keyword>
<feature type="domain" description="IclR-ED" evidence="5">
    <location>
        <begin position="73"/>
        <end position="244"/>
    </location>
</feature>
<evidence type="ECO:0000259" key="5">
    <source>
        <dbReference type="PROSITE" id="PS51078"/>
    </source>
</evidence>
<dbReference type="RefSeq" id="WP_394318166.1">
    <property type="nucleotide sequence ID" value="NZ_JBHMQV010000009.1"/>
</dbReference>
<evidence type="ECO:0000313" key="7">
    <source>
        <dbReference type="Proteomes" id="UP001589887"/>
    </source>
</evidence>
<dbReference type="EMBL" id="JBHMQV010000009">
    <property type="protein sequence ID" value="MFC0844133.1"/>
    <property type="molecule type" value="Genomic_DNA"/>
</dbReference>
<dbReference type="SUPFAM" id="SSF46785">
    <property type="entry name" value="Winged helix' DNA-binding domain"/>
    <property type="match status" value="1"/>
</dbReference>
<reference evidence="6 7" key="1">
    <citation type="submission" date="2024-09" db="EMBL/GenBank/DDBJ databases">
        <authorList>
            <person name="Sun Q."/>
            <person name="Mori K."/>
        </authorList>
    </citation>
    <scope>NUCLEOTIDE SEQUENCE [LARGE SCALE GENOMIC DNA]</scope>
    <source>
        <strain evidence="6 7">JCM 4557</strain>
    </source>
</reference>
<dbReference type="PROSITE" id="PS51077">
    <property type="entry name" value="HTH_ICLR"/>
    <property type="match status" value="1"/>
</dbReference>
<organism evidence="6 7">
    <name type="scientific">Streptomyces noboritoensis</name>
    <dbReference type="NCBI Taxonomy" id="67337"/>
    <lineage>
        <taxon>Bacteria</taxon>
        <taxon>Bacillati</taxon>
        <taxon>Actinomycetota</taxon>
        <taxon>Actinomycetes</taxon>
        <taxon>Kitasatosporales</taxon>
        <taxon>Streptomycetaceae</taxon>
        <taxon>Streptomyces</taxon>
    </lineage>
</organism>
<dbReference type="PANTHER" id="PTHR30136:SF24">
    <property type="entry name" value="HTH-TYPE TRANSCRIPTIONAL REPRESSOR ALLR"/>
    <property type="match status" value="1"/>
</dbReference>
<keyword evidence="3" id="KW-0804">Transcription</keyword>
<dbReference type="Pfam" id="PF09339">
    <property type="entry name" value="HTH_IclR"/>
    <property type="match status" value="1"/>
</dbReference>
<dbReference type="InterPro" id="IPR014757">
    <property type="entry name" value="Tscrpt_reg_IclR_C"/>
</dbReference>
<protein>
    <submittedName>
        <fullName evidence="6">Helix-turn-helix domain-containing protein</fullName>
    </submittedName>
</protein>
<sequence>MPRHTTSKASAGRGVLEGAFLLLEELARVDEAGLTELAAGAGLPKATAHRLLEQLAAVGGVERRAGRYRMGATMVRLGHSWTPHRRLGQAASLPLRHLAASTGAAVAVAAPVRGRMMILKGLPGAADAVLPHRPGVFLPPGNAAEVVMAAAQPAAEPPPGQAASRWTERLRAAREHGTAVHRWEGDMVISCVAAPVRTRTGKVVAVIGAAVHDSRRLAAATAATRQAARLASANLARLPHTARS</sequence>
<accession>A0ABV6TFC9</accession>
<dbReference type="InterPro" id="IPR005471">
    <property type="entry name" value="Tscrpt_reg_IclR_N"/>
</dbReference>
<evidence type="ECO:0000313" key="6">
    <source>
        <dbReference type="EMBL" id="MFC0844133.1"/>
    </source>
</evidence>
<dbReference type="InterPro" id="IPR029016">
    <property type="entry name" value="GAF-like_dom_sf"/>
</dbReference>
<dbReference type="InterPro" id="IPR036388">
    <property type="entry name" value="WH-like_DNA-bd_sf"/>
</dbReference>
<evidence type="ECO:0000259" key="4">
    <source>
        <dbReference type="PROSITE" id="PS51077"/>
    </source>
</evidence>
<dbReference type="SMART" id="SM00346">
    <property type="entry name" value="HTH_ICLR"/>
    <property type="match status" value="1"/>
</dbReference>
<keyword evidence="1" id="KW-0805">Transcription regulation</keyword>
<dbReference type="Gene3D" id="1.10.10.10">
    <property type="entry name" value="Winged helix-like DNA-binding domain superfamily/Winged helix DNA-binding domain"/>
    <property type="match status" value="1"/>
</dbReference>
<proteinExistence type="predicted"/>
<dbReference type="Proteomes" id="UP001589887">
    <property type="component" value="Unassembled WGS sequence"/>
</dbReference>
<gene>
    <name evidence="6" type="ORF">ACFH04_10475</name>
</gene>
<dbReference type="PROSITE" id="PS51078">
    <property type="entry name" value="ICLR_ED"/>
    <property type="match status" value="1"/>
</dbReference>
<keyword evidence="2" id="KW-0238">DNA-binding</keyword>
<evidence type="ECO:0000256" key="2">
    <source>
        <dbReference type="ARBA" id="ARBA00023125"/>
    </source>
</evidence>
<dbReference type="Gene3D" id="3.30.450.40">
    <property type="match status" value="1"/>
</dbReference>
<dbReference type="SUPFAM" id="SSF55781">
    <property type="entry name" value="GAF domain-like"/>
    <property type="match status" value="1"/>
</dbReference>
<feature type="domain" description="HTH iclR-type" evidence="4">
    <location>
        <begin position="13"/>
        <end position="72"/>
    </location>
</feature>
<name>A0ABV6TFC9_9ACTN</name>
<evidence type="ECO:0000256" key="1">
    <source>
        <dbReference type="ARBA" id="ARBA00023015"/>
    </source>
</evidence>
<comment type="caution">
    <text evidence="6">The sequence shown here is derived from an EMBL/GenBank/DDBJ whole genome shotgun (WGS) entry which is preliminary data.</text>
</comment>
<dbReference type="PANTHER" id="PTHR30136">
    <property type="entry name" value="HELIX-TURN-HELIX TRANSCRIPTIONAL REGULATOR, ICLR FAMILY"/>
    <property type="match status" value="1"/>
</dbReference>